<evidence type="ECO:0000313" key="14">
    <source>
        <dbReference type="Proteomes" id="UP000602510"/>
    </source>
</evidence>
<proteinExistence type="inferred from homology"/>
<protein>
    <recommendedName>
        <fullName evidence="11">Probable pectate lyase F</fullName>
        <ecNumber evidence="5">4.2.2.2</ecNumber>
    </recommendedName>
</protein>
<evidence type="ECO:0000256" key="7">
    <source>
        <dbReference type="ARBA" id="ARBA00022729"/>
    </source>
</evidence>
<keyword evidence="9 13" id="KW-0456">Lyase</keyword>
<comment type="catalytic activity">
    <reaction evidence="1">
        <text>Eliminative cleavage of (1-&gt;4)-alpha-D-galacturonan to give oligosaccharides with 4-deoxy-alpha-D-galact-4-enuronosyl groups at their non-reducing ends.</text>
        <dbReference type="EC" id="4.2.2.2"/>
    </reaction>
</comment>
<feature type="chain" id="PRO_5032468802" description="Probable pectate lyase F" evidence="12">
    <location>
        <begin position="21"/>
        <end position="254"/>
    </location>
</feature>
<keyword evidence="8" id="KW-0106">Calcium</keyword>
<evidence type="ECO:0000256" key="8">
    <source>
        <dbReference type="ARBA" id="ARBA00022837"/>
    </source>
</evidence>
<dbReference type="GO" id="GO:0005576">
    <property type="term" value="C:extracellular region"/>
    <property type="evidence" value="ECO:0007669"/>
    <property type="project" value="UniProtKB-SubCell"/>
</dbReference>
<dbReference type="GO" id="GO:0045490">
    <property type="term" value="P:pectin catabolic process"/>
    <property type="evidence" value="ECO:0007669"/>
    <property type="project" value="TreeGrafter"/>
</dbReference>
<dbReference type="EC" id="4.2.2.2" evidence="5"/>
<evidence type="ECO:0000256" key="10">
    <source>
        <dbReference type="ARBA" id="ARBA00025679"/>
    </source>
</evidence>
<comment type="cofactor">
    <cofactor evidence="2">
        <name>Ca(2+)</name>
        <dbReference type="ChEBI" id="CHEBI:29108"/>
    </cofactor>
</comment>
<reference evidence="13" key="1">
    <citation type="submission" date="2020-04" db="EMBL/GenBank/DDBJ databases">
        <title>Hybrid Assembly of Korean Phytophthora infestans isolates.</title>
        <authorList>
            <person name="Prokchorchik M."/>
            <person name="Lee Y."/>
            <person name="Seo J."/>
            <person name="Cho J.-H."/>
            <person name="Park Y.-E."/>
            <person name="Jang D.-C."/>
            <person name="Im J.-S."/>
            <person name="Choi J.-G."/>
            <person name="Park H.-J."/>
            <person name="Lee G.-B."/>
            <person name="Lee Y.-G."/>
            <person name="Hong S.-Y."/>
            <person name="Cho K."/>
            <person name="Sohn K.H."/>
        </authorList>
    </citation>
    <scope>NUCLEOTIDE SEQUENCE</scope>
    <source>
        <strain evidence="13">KR_1_A1</strain>
    </source>
</reference>
<name>A0A833T2Y2_PHYIN</name>
<evidence type="ECO:0000256" key="4">
    <source>
        <dbReference type="ARBA" id="ARBA00006463"/>
    </source>
</evidence>
<comment type="caution">
    <text evidence="13">The sequence shown here is derived from an EMBL/GenBank/DDBJ whole genome shotgun (WGS) entry which is preliminary data.</text>
</comment>
<organism evidence="13 14">
    <name type="scientific">Phytophthora infestans</name>
    <name type="common">Potato late blight agent</name>
    <name type="synonym">Botrytis infestans</name>
    <dbReference type="NCBI Taxonomy" id="4787"/>
    <lineage>
        <taxon>Eukaryota</taxon>
        <taxon>Sar</taxon>
        <taxon>Stramenopiles</taxon>
        <taxon>Oomycota</taxon>
        <taxon>Peronosporomycetes</taxon>
        <taxon>Peronosporales</taxon>
        <taxon>Peronosporaceae</taxon>
        <taxon>Phytophthora</taxon>
    </lineage>
</organism>
<dbReference type="Proteomes" id="UP000602510">
    <property type="component" value="Unassembled WGS sequence"/>
</dbReference>
<dbReference type="InterPro" id="IPR004898">
    <property type="entry name" value="Pectate_lyase_PlyH/PlyE-like"/>
</dbReference>
<dbReference type="Pfam" id="PF03211">
    <property type="entry name" value="Pectate_lyase"/>
    <property type="match status" value="2"/>
</dbReference>
<dbReference type="EMBL" id="WSZM01000286">
    <property type="protein sequence ID" value="KAF4035984.1"/>
    <property type="molecule type" value="Genomic_DNA"/>
</dbReference>
<dbReference type="InterPro" id="IPR011050">
    <property type="entry name" value="Pectin_lyase_fold/virulence"/>
</dbReference>
<evidence type="ECO:0000256" key="6">
    <source>
        <dbReference type="ARBA" id="ARBA00022525"/>
    </source>
</evidence>
<dbReference type="PANTHER" id="PTHR33407:SF9">
    <property type="entry name" value="PECTATE LYASE F-RELATED"/>
    <property type="match status" value="1"/>
</dbReference>
<evidence type="ECO:0000256" key="12">
    <source>
        <dbReference type="SAM" id="SignalP"/>
    </source>
</evidence>
<evidence type="ECO:0000256" key="9">
    <source>
        <dbReference type="ARBA" id="ARBA00023239"/>
    </source>
</evidence>
<dbReference type="AlphaFoldDB" id="A0A833T2Y2"/>
<keyword evidence="6" id="KW-0964">Secreted</keyword>
<evidence type="ECO:0000256" key="11">
    <source>
        <dbReference type="ARBA" id="ARBA00039895"/>
    </source>
</evidence>
<dbReference type="PANTHER" id="PTHR33407">
    <property type="entry name" value="PECTATE LYASE F-RELATED"/>
    <property type="match status" value="1"/>
</dbReference>
<dbReference type="Gene3D" id="2.160.20.10">
    <property type="entry name" value="Single-stranded right-handed beta-helix, Pectin lyase-like"/>
    <property type="match status" value="2"/>
</dbReference>
<evidence type="ECO:0000256" key="3">
    <source>
        <dbReference type="ARBA" id="ARBA00004613"/>
    </source>
</evidence>
<sequence>MLHLFCSAVTLSIGAAIVLAASIPDGTWPASQGRVSFAEVYVVESGQVFDGGMKTYDRSDITCLEQTESNVSTAVFEVKPGATLRNVIIGKNQMEGVHCDIVSRVIGGGARYADDKVIQHNGYGTVVVDGFFAQDFGKLYRSCGNCKSNPAQRFLVMSNIYADLNVIQTKRSGKNTSIVMMNGNFGDHAVLRNIHVKPNPLGNFTECASSRVVNISGAKPLVLSNGPNIPVCVYSNEDVHIIQTHEQQKKLCAY</sequence>
<evidence type="ECO:0000256" key="1">
    <source>
        <dbReference type="ARBA" id="ARBA00000695"/>
    </source>
</evidence>
<evidence type="ECO:0000256" key="2">
    <source>
        <dbReference type="ARBA" id="ARBA00001913"/>
    </source>
</evidence>
<keyword evidence="14" id="KW-1185">Reference proteome</keyword>
<accession>A0A833T2Y2</accession>
<dbReference type="GO" id="GO:0030570">
    <property type="term" value="F:pectate lyase activity"/>
    <property type="evidence" value="ECO:0007669"/>
    <property type="project" value="UniProtKB-EC"/>
</dbReference>
<comment type="function">
    <text evidence="10">Pectinolytic enzyme consist of four classes of enzymes: pectin lyase, polygalacturonase, pectin methylesterase and rhamnogalacturonase. Among pectinolytic enzymes, pectin lyase is the most important in depolymerization of pectin, since it cleaves internal glycosidic bonds of highly methylated pectins. Favors pectate, the anion, over pectin, the methyl ester.</text>
</comment>
<gene>
    <name evidence="13" type="ORF">GN244_ATG11981</name>
</gene>
<feature type="signal peptide" evidence="12">
    <location>
        <begin position="1"/>
        <end position="20"/>
    </location>
</feature>
<evidence type="ECO:0000256" key="5">
    <source>
        <dbReference type="ARBA" id="ARBA00012272"/>
    </source>
</evidence>
<comment type="similarity">
    <text evidence="4">Belongs to the polysaccharide lyase 3 family.</text>
</comment>
<comment type="subcellular location">
    <subcellularLocation>
        <location evidence="3">Secreted</location>
    </subcellularLocation>
</comment>
<evidence type="ECO:0000313" key="13">
    <source>
        <dbReference type="EMBL" id="KAF4035984.1"/>
    </source>
</evidence>
<dbReference type="SUPFAM" id="SSF51126">
    <property type="entry name" value="Pectin lyase-like"/>
    <property type="match status" value="1"/>
</dbReference>
<dbReference type="InterPro" id="IPR012334">
    <property type="entry name" value="Pectin_lyas_fold"/>
</dbReference>
<keyword evidence="7 12" id="KW-0732">Signal</keyword>